<dbReference type="Pfam" id="PF13303">
    <property type="entry name" value="PTS_EIIC_2"/>
    <property type="match status" value="1"/>
</dbReference>
<reference evidence="10 11" key="1">
    <citation type="journal article" date="2015" name="Genome Announc.">
        <title>Expanding the biotechnology potential of lactobacilli through comparative genomics of 213 strains and associated genera.</title>
        <authorList>
            <person name="Sun Z."/>
            <person name="Harris H.M."/>
            <person name="McCann A."/>
            <person name="Guo C."/>
            <person name="Argimon S."/>
            <person name="Zhang W."/>
            <person name="Yang X."/>
            <person name="Jeffery I.B."/>
            <person name="Cooney J.C."/>
            <person name="Kagawa T.F."/>
            <person name="Liu W."/>
            <person name="Song Y."/>
            <person name="Salvetti E."/>
            <person name="Wrobel A."/>
            <person name="Rasinkangas P."/>
            <person name="Parkhill J."/>
            <person name="Rea M.C."/>
            <person name="O'Sullivan O."/>
            <person name="Ritari J."/>
            <person name="Douillard F.P."/>
            <person name="Paul Ross R."/>
            <person name="Yang R."/>
            <person name="Briner A.E."/>
            <person name="Felis G.E."/>
            <person name="de Vos W.M."/>
            <person name="Barrangou R."/>
            <person name="Klaenhammer T.R."/>
            <person name="Caufield P.W."/>
            <person name="Cui Y."/>
            <person name="Zhang H."/>
            <person name="O'Toole P.W."/>
        </authorList>
    </citation>
    <scope>NUCLEOTIDE SEQUENCE [LARGE SCALE GENOMIC DNA]</scope>
    <source>
        <strain evidence="10 11">DSM 15833</strain>
    </source>
</reference>
<keyword evidence="7 8" id="KW-0472">Membrane</keyword>
<feature type="transmembrane region" description="Helical" evidence="8">
    <location>
        <begin position="25"/>
        <end position="51"/>
    </location>
</feature>
<feature type="transmembrane region" description="Helical" evidence="8">
    <location>
        <begin position="287"/>
        <end position="304"/>
    </location>
</feature>
<name>A0A0R1TSR2_9LACO</name>
<evidence type="ECO:0000256" key="1">
    <source>
        <dbReference type="ARBA" id="ARBA00004651"/>
    </source>
</evidence>
<dbReference type="GO" id="GO:0005886">
    <property type="term" value="C:plasma membrane"/>
    <property type="evidence" value="ECO:0007669"/>
    <property type="project" value="UniProtKB-SubCell"/>
</dbReference>
<evidence type="ECO:0000256" key="5">
    <source>
        <dbReference type="ARBA" id="ARBA00022692"/>
    </source>
</evidence>
<organism evidence="10 11">
    <name type="scientific">Ligilactobacillus equi DSM 15833 = JCM 10991</name>
    <dbReference type="NCBI Taxonomy" id="1423740"/>
    <lineage>
        <taxon>Bacteria</taxon>
        <taxon>Bacillati</taxon>
        <taxon>Bacillota</taxon>
        <taxon>Bacilli</taxon>
        <taxon>Lactobacillales</taxon>
        <taxon>Lactobacillaceae</taxon>
        <taxon>Ligilactobacillus</taxon>
    </lineage>
</organism>
<evidence type="ECO:0000256" key="2">
    <source>
        <dbReference type="ARBA" id="ARBA00022448"/>
    </source>
</evidence>
<dbReference type="InterPro" id="IPR003352">
    <property type="entry name" value="PTS_EIIC"/>
</dbReference>
<feature type="transmembrane region" description="Helical" evidence="8">
    <location>
        <begin position="204"/>
        <end position="231"/>
    </location>
</feature>
<keyword evidence="2" id="KW-0813">Transport</keyword>
<dbReference type="RefSeq" id="WP_023860356.1">
    <property type="nucleotide sequence ID" value="NZ_AZFH01000067.1"/>
</dbReference>
<dbReference type="GO" id="GO:0009401">
    <property type="term" value="P:phosphoenolpyruvate-dependent sugar phosphotransferase system"/>
    <property type="evidence" value="ECO:0007669"/>
    <property type="project" value="InterPro"/>
</dbReference>
<keyword evidence="6 8" id="KW-1133">Transmembrane helix</keyword>
<evidence type="ECO:0000256" key="7">
    <source>
        <dbReference type="ARBA" id="ARBA00023136"/>
    </source>
</evidence>
<feature type="domain" description="Phosphotransferase system EIIC" evidence="9">
    <location>
        <begin position="28"/>
        <end position="369"/>
    </location>
</feature>
<feature type="transmembrane region" description="Helical" evidence="8">
    <location>
        <begin position="335"/>
        <end position="354"/>
    </location>
</feature>
<protein>
    <submittedName>
        <fullName evidence="10">Toxin regulator</fullName>
    </submittedName>
</protein>
<evidence type="ECO:0000256" key="4">
    <source>
        <dbReference type="ARBA" id="ARBA00022597"/>
    </source>
</evidence>
<dbReference type="GO" id="GO:0008982">
    <property type="term" value="F:protein-N(PI)-phosphohistidine-sugar phosphotransferase activity"/>
    <property type="evidence" value="ECO:0007669"/>
    <property type="project" value="InterPro"/>
</dbReference>
<dbReference type="PATRIC" id="fig|1423740.3.peg.75"/>
<feature type="transmembrane region" description="Helical" evidence="8">
    <location>
        <begin position="238"/>
        <end position="257"/>
    </location>
</feature>
<evidence type="ECO:0000256" key="8">
    <source>
        <dbReference type="SAM" id="Phobius"/>
    </source>
</evidence>
<evidence type="ECO:0000313" key="10">
    <source>
        <dbReference type="EMBL" id="KRL80235.1"/>
    </source>
</evidence>
<keyword evidence="5 8" id="KW-0812">Transmembrane</keyword>
<dbReference type="AlphaFoldDB" id="A0A0R1TSR2"/>
<feature type="transmembrane region" description="Helical" evidence="8">
    <location>
        <begin position="131"/>
        <end position="151"/>
    </location>
</feature>
<comment type="subcellular location">
    <subcellularLocation>
        <location evidence="1">Cell membrane</location>
        <topology evidence="1">Multi-pass membrane protein</topology>
    </subcellularLocation>
</comment>
<dbReference type="OrthoDB" id="396983at2"/>
<gene>
    <name evidence="10" type="ORF">FC36_GL000071</name>
</gene>
<evidence type="ECO:0000256" key="6">
    <source>
        <dbReference type="ARBA" id="ARBA00022989"/>
    </source>
</evidence>
<evidence type="ECO:0000259" key="9">
    <source>
        <dbReference type="Pfam" id="PF13303"/>
    </source>
</evidence>
<keyword evidence="4" id="KW-0762">Sugar transport</keyword>
<feature type="transmembrane region" description="Helical" evidence="8">
    <location>
        <begin position="163"/>
        <end position="184"/>
    </location>
</feature>
<proteinExistence type="predicted"/>
<evidence type="ECO:0000256" key="3">
    <source>
        <dbReference type="ARBA" id="ARBA00022475"/>
    </source>
</evidence>
<dbReference type="Proteomes" id="UP000051048">
    <property type="component" value="Unassembled WGS sequence"/>
</dbReference>
<comment type="caution">
    <text evidence="10">The sequence shown here is derived from an EMBL/GenBank/DDBJ whole genome shotgun (WGS) entry which is preliminary data.</text>
</comment>
<evidence type="ECO:0000313" key="11">
    <source>
        <dbReference type="Proteomes" id="UP000051048"/>
    </source>
</evidence>
<sequence>MDEMEQTMSRNMVDTKEAKKTVKEYAYNISAAIANSILVTLGMGLLMQTIAGFVNWQPLYEAGTLAQALLAPALGVAVASQLEVTTLVTFSSMISATVAANAVSFVEAAGKATAIQSVGGASHALVVGNPVFSTGQPVSAVAAALVATLLGKWMSGKTPLDMVLVPLTVTFVGTFVGFGLAAVVTPALTAMSAWIAESIKVNTIFGSMCISAVWALFLMTPASSAALAVALTLDPISAAAAAIGTTAQFVGFTAMSYRQNTIGANIAQFVVTPKLQFANLIINPWQLLPPMVAAIVCAPLATVISGLRASYTVGGLGMNSFIAPIYFWGQGSGQFIAYMLWGVVAPAVISVALFQVMKKAGMVRDNELKLNII</sequence>
<accession>A0A0R1TSR2</accession>
<keyword evidence="3" id="KW-1003">Cell membrane</keyword>
<dbReference type="EMBL" id="AZFH01000067">
    <property type="protein sequence ID" value="KRL80235.1"/>
    <property type="molecule type" value="Genomic_DNA"/>
</dbReference>
<dbReference type="STRING" id="1423740.FC36_GL000071"/>